<comment type="similarity">
    <text evidence="1 6 7">Belongs to the universal ribosomal protein uS17 family.</text>
</comment>
<dbReference type="PANTHER" id="PTHR10744:SF1">
    <property type="entry name" value="SMALL RIBOSOMAL SUBUNIT PROTEIN US17M"/>
    <property type="match status" value="1"/>
</dbReference>
<dbReference type="CDD" id="cd00364">
    <property type="entry name" value="Ribosomal_uS17"/>
    <property type="match status" value="1"/>
</dbReference>
<gene>
    <name evidence="6 8" type="primary">rpsQ</name>
    <name evidence="8" type="ORF">M9393_02225</name>
    <name evidence="9" type="ORF">M9408_02600</name>
</gene>
<evidence type="ECO:0000256" key="5">
    <source>
        <dbReference type="ARBA" id="ARBA00023274"/>
    </source>
</evidence>
<evidence type="ECO:0000256" key="1">
    <source>
        <dbReference type="ARBA" id="ARBA00010254"/>
    </source>
</evidence>
<keyword evidence="3 6" id="KW-0694">RNA-binding</keyword>
<dbReference type="PROSITE" id="PS00056">
    <property type="entry name" value="RIBOSOMAL_S17"/>
    <property type="match status" value="1"/>
</dbReference>
<name>A0A9Q8TWQ8_9ENTR</name>
<dbReference type="SUPFAM" id="SSF50249">
    <property type="entry name" value="Nucleic acid-binding proteins"/>
    <property type="match status" value="1"/>
</dbReference>
<dbReference type="HAMAP" id="MF_01345_B">
    <property type="entry name" value="Ribosomal_uS17_B"/>
    <property type="match status" value="1"/>
</dbReference>
<dbReference type="GO" id="GO:0019843">
    <property type="term" value="F:rRNA binding"/>
    <property type="evidence" value="ECO:0007669"/>
    <property type="project" value="UniProtKB-UniRule"/>
</dbReference>
<dbReference type="PANTHER" id="PTHR10744">
    <property type="entry name" value="40S RIBOSOMAL PROTEIN S11 FAMILY MEMBER"/>
    <property type="match status" value="1"/>
</dbReference>
<dbReference type="Pfam" id="PF00366">
    <property type="entry name" value="Ribosomal_S17"/>
    <property type="match status" value="1"/>
</dbReference>
<dbReference type="Proteomes" id="UP001056209">
    <property type="component" value="Chromosome"/>
</dbReference>
<dbReference type="PRINTS" id="PR00973">
    <property type="entry name" value="RIBOSOMALS17"/>
</dbReference>
<dbReference type="GO" id="GO:0022627">
    <property type="term" value="C:cytosolic small ribosomal subunit"/>
    <property type="evidence" value="ECO:0007669"/>
    <property type="project" value="UniProtKB-UniRule"/>
</dbReference>
<evidence type="ECO:0000256" key="2">
    <source>
        <dbReference type="ARBA" id="ARBA00022730"/>
    </source>
</evidence>
<keyword evidence="5 6" id="KW-0687">Ribonucleoprotein</keyword>
<dbReference type="InterPro" id="IPR019984">
    <property type="entry name" value="Ribosomal_uS17_bact/chlr"/>
</dbReference>
<sequence>MVDRIRILIGRVISNKMNKSAVVSVERLIKHSTYGKFIKRTTKLHIHDPNNETSIGDIISVQECRPISKTKSWILTSIIKKSDFF</sequence>
<evidence type="ECO:0000313" key="11">
    <source>
        <dbReference type="Proteomes" id="UP001056622"/>
    </source>
</evidence>
<dbReference type="AlphaFoldDB" id="A0A9Q8TWQ8"/>
<evidence type="ECO:0000256" key="4">
    <source>
        <dbReference type="ARBA" id="ARBA00022980"/>
    </source>
</evidence>
<accession>A0A9Q8TWQ8</accession>
<protein>
    <recommendedName>
        <fullName evidence="6">Small ribosomal subunit protein uS17</fullName>
    </recommendedName>
</protein>
<reference evidence="8" key="1">
    <citation type="submission" date="2022-05" db="EMBL/GenBank/DDBJ databases">
        <title>Impact of host demography and evolutionary history on endosymbiont molecular evolution: a test in carpenter ants (Genus Camponotus) and their Blochmannia endosymbionts.</title>
        <authorList>
            <person name="Manthey J.D."/>
            <person name="Giron J.C."/>
            <person name="Hruska J.P."/>
        </authorList>
    </citation>
    <scope>NUCLEOTIDE SEQUENCE</scope>
    <source>
        <strain evidence="9">C-005</strain>
        <strain evidence="8">C-039</strain>
    </source>
</reference>
<dbReference type="EMBL" id="CP097763">
    <property type="protein sequence ID" value="URJ32885.1"/>
    <property type="molecule type" value="Genomic_DNA"/>
</dbReference>
<dbReference type="EMBL" id="CP097753">
    <property type="protein sequence ID" value="URJ27988.1"/>
    <property type="molecule type" value="Genomic_DNA"/>
</dbReference>
<dbReference type="InterPro" id="IPR019979">
    <property type="entry name" value="Ribosomal_uS17_CS"/>
</dbReference>
<dbReference type="Proteomes" id="UP001056622">
    <property type="component" value="Chromosome"/>
</dbReference>
<dbReference type="Gene3D" id="2.40.50.140">
    <property type="entry name" value="Nucleic acid-binding proteins"/>
    <property type="match status" value="1"/>
</dbReference>
<dbReference type="RefSeq" id="WP_250236564.1">
    <property type="nucleotide sequence ID" value="NZ_CP097753.1"/>
</dbReference>
<comment type="subunit">
    <text evidence="6">Part of the 30S ribosomal subunit.</text>
</comment>
<evidence type="ECO:0000256" key="3">
    <source>
        <dbReference type="ARBA" id="ARBA00022884"/>
    </source>
</evidence>
<evidence type="ECO:0000313" key="9">
    <source>
        <dbReference type="EMBL" id="URJ32885.1"/>
    </source>
</evidence>
<evidence type="ECO:0000256" key="7">
    <source>
        <dbReference type="RuleBase" id="RU003872"/>
    </source>
</evidence>
<evidence type="ECO:0000256" key="6">
    <source>
        <dbReference type="HAMAP-Rule" id="MF_01345"/>
    </source>
</evidence>
<dbReference type="GO" id="GO:0003735">
    <property type="term" value="F:structural constituent of ribosome"/>
    <property type="evidence" value="ECO:0007669"/>
    <property type="project" value="UniProtKB-UniRule"/>
</dbReference>
<evidence type="ECO:0000313" key="8">
    <source>
        <dbReference type="EMBL" id="URJ27988.1"/>
    </source>
</evidence>
<keyword evidence="2 6" id="KW-0699">rRNA-binding</keyword>
<dbReference type="NCBIfam" id="TIGR03635">
    <property type="entry name" value="uS17_bact"/>
    <property type="match status" value="1"/>
</dbReference>
<comment type="function">
    <text evidence="6">One of the primary rRNA binding proteins, it binds specifically to the 5'-end of 16S ribosomal RNA.</text>
</comment>
<organism evidence="8 10">
    <name type="scientific">Candidatus Blochmannia vicinus</name>
    <name type="common">nom. nud.</name>
    <dbReference type="NCBI Taxonomy" id="251540"/>
    <lineage>
        <taxon>Bacteria</taxon>
        <taxon>Pseudomonadati</taxon>
        <taxon>Pseudomonadota</taxon>
        <taxon>Gammaproteobacteria</taxon>
        <taxon>Enterobacterales</taxon>
        <taxon>Enterobacteriaceae</taxon>
        <taxon>ant endosymbionts</taxon>
        <taxon>Candidatus Blochmanniella</taxon>
    </lineage>
</organism>
<keyword evidence="4 6" id="KW-0689">Ribosomal protein</keyword>
<dbReference type="InterPro" id="IPR012340">
    <property type="entry name" value="NA-bd_OB-fold"/>
</dbReference>
<proteinExistence type="inferred from homology"/>
<dbReference type="GO" id="GO:0006412">
    <property type="term" value="P:translation"/>
    <property type="evidence" value="ECO:0007669"/>
    <property type="project" value="UniProtKB-UniRule"/>
</dbReference>
<evidence type="ECO:0000313" key="10">
    <source>
        <dbReference type="Proteomes" id="UP001056209"/>
    </source>
</evidence>
<keyword evidence="11" id="KW-1185">Reference proteome</keyword>
<dbReference type="NCBIfam" id="NF004123">
    <property type="entry name" value="PRK05610.1"/>
    <property type="match status" value="1"/>
</dbReference>
<dbReference type="InterPro" id="IPR000266">
    <property type="entry name" value="Ribosomal_uS17"/>
</dbReference>